<keyword evidence="3" id="KW-1185">Reference proteome</keyword>
<proteinExistence type="predicted"/>
<dbReference type="Proteomes" id="UP001187531">
    <property type="component" value="Unassembled WGS sequence"/>
</dbReference>
<accession>A0AA88LCM4</accession>
<feature type="compositionally biased region" description="Polar residues" evidence="1">
    <location>
        <begin position="45"/>
        <end position="58"/>
    </location>
</feature>
<reference evidence="2" key="1">
    <citation type="submission" date="2023-07" db="EMBL/GenBank/DDBJ databases">
        <title>Chromosome-level genome assembly of Artemia franciscana.</title>
        <authorList>
            <person name="Jo E."/>
        </authorList>
    </citation>
    <scope>NUCLEOTIDE SEQUENCE</scope>
    <source>
        <tissue evidence="2">Whole body</tissue>
    </source>
</reference>
<evidence type="ECO:0000313" key="3">
    <source>
        <dbReference type="Proteomes" id="UP001187531"/>
    </source>
</evidence>
<organism evidence="2 3">
    <name type="scientific">Artemia franciscana</name>
    <name type="common">Brine shrimp</name>
    <name type="synonym">Artemia sanfranciscana</name>
    <dbReference type="NCBI Taxonomy" id="6661"/>
    <lineage>
        <taxon>Eukaryota</taxon>
        <taxon>Metazoa</taxon>
        <taxon>Ecdysozoa</taxon>
        <taxon>Arthropoda</taxon>
        <taxon>Crustacea</taxon>
        <taxon>Branchiopoda</taxon>
        <taxon>Anostraca</taxon>
        <taxon>Artemiidae</taxon>
        <taxon>Artemia</taxon>
    </lineage>
</organism>
<gene>
    <name evidence="2" type="ORF">QYM36_004403</name>
</gene>
<comment type="caution">
    <text evidence="2">The sequence shown here is derived from an EMBL/GenBank/DDBJ whole genome shotgun (WGS) entry which is preliminary data.</text>
</comment>
<dbReference type="AlphaFoldDB" id="A0AA88LCM4"/>
<feature type="region of interest" description="Disordered" evidence="1">
    <location>
        <begin position="45"/>
        <end position="67"/>
    </location>
</feature>
<protein>
    <submittedName>
        <fullName evidence="2">Uncharacterized protein</fullName>
    </submittedName>
</protein>
<dbReference type="EMBL" id="JAVRJZ010000007">
    <property type="protein sequence ID" value="KAK2720506.1"/>
    <property type="molecule type" value="Genomic_DNA"/>
</dbReference>
<evidence type="ECO:0000256" key="1">
    <source>
        <dbReference type="SAM" id="MobiDB-lite"/>
    </source>
</evidence>
<name>A0AA88LCM4_ARTSF</name>
<evidence type="ECO:0000313" key="2">
    <source>
        <dbReference type="EMBL" id="KAK2720506.1"/>
    </source>
</evidence>
<sequence length="67" mass="7483">MYTAENIHQLISGKIRSGKSKIKTPNPHPVVIQQEPLANQQIAFNPSAEETQSGNIINNHKVKKYTT</sequence>